<keyword evidence="5" id="KW-1185">Reference proteome</keyword>
<evidence type="ECO:0000256" key="1">
    <source>
        <dbReference type="ARBA" id="ARBA00010702"/>
    </source>
</evidence>
<dbReference type="PANTHER" id="PTHR16222:SF24">
    <property type="entry name" value="ADP-RIBOSYLHYDROLASE ARH3"/>
    <property type="match status" value="1"/>
</dbReference>
<dbReference type="Gene3D" id="1.10.4080.10">
    <property type="entry name" value="ADP-ribosylation/Crystallin J1"/>
    <property type="match status" value="1"/>
</dbReference>
<feature type="binding site" evidence="3">
    <location>
        <position position="288"/>
    </location>
    <ligand>
        <name>Mg(2+)</name>
        <dbReference type="ChEBI" id="CHEBI:18420"/>
        <label>1</label>
    </ligand>
</feature>
<dbReference type="EMBL" id="FRFD01000003">
    <property type="protein sequence ID" value="SHO46068.1"/>
    <property type="molecule type" value="Genomic_DNA"/>
</dbReference>
<keyword evidence="3" id="KW-0479">Metal-binding</keyword>
<accession>A0A1M7Y291</accession>
<dbReference type="Proteomes" id="UP000184612">
    <property type="component" value="Unassembled WGS sequence"/>
</dbReference>
<dbReference type="PANTHER" id="PTHR16222">
    <property type="entry name" value="ADP-RIBOSYLGLYCOHYDROLASE"/>
    <property type="match status" value="1"/>
</dbReference>
<evidence type="ECO:0000313" key="4">
    <source>
        <dbReference type="EMBL" id="SHO46068.1"/>
    </source>
</evidence>
<dbReference type="STRING" id="1121345.SAMN02745217_01166"/>
<feature type="binding site" evidence="3">
    <location>
        <position position="65"/>
    </location>
    <ligand>
        <name>Mg(2+)</name>
        <dbReference type="ChEBI" id="CHEBI:18420"/>
        <label>1</label>
    </ligand>
</feature>
<dbReference type="InterPro" id="IPR050792">
    <property type="entry name" value="ADP-ribosylglycohydrolase"/>
</dbReference>
<reference evidence="4 5" key="1">
    <citation type="submission" date="2016-12" db="EMBL/GenBank/DDBJ databases">
        <authorList>
            <person name="Song W.-J."/>
            <person name="Kurnit D.M."/>
        </authorList>
    </citation>
    <scope>NUCLEOTIDE SEQUENCE [LARGE SCALE GENOMIC DNA]</scope>
    <source>
        <strain evidence="4 5">DSM 12503</strain>
    </source>
</reference>
<gene>
    <name evidence="4" type="ORF">SAMN02745217_01166</name>
</gene>
<comment type="similarity">
    <text evidence="1">Belongs to the ADP-ribosylglycohydrolase family.</text>
</comment>
<proteinExistence type="inferred from homology"/>
<evidence type="ECO:0000313" key="5">
    <source>
        <dbReference type="Proteomes" id="UP000184612"/>
    </source>
</evidence>
<feature type="binding site" evidence="3">
    <location>
        <position position="291"/>
    </location>
    <ligand>
        <name>Mg(2+)</name>
        <dbReference type="ChEBI" id="CHEBI:18420"/>
        <label>1</label>
    </ligand>
</feature>
<comment type="cofactor">
    <cofactor evidence="3">
        <name>Mg(2+)</name>
        <dbReference type="ChEBI" id="CHEBI:18420"/>
    </cofactor>
    <text evidence="3">Binds 2 magnesium ions per subunit.</text>
</comment>
<evidence type="ECO:0000256" key="3">
    <source>
        <dbReference type="PIRSR" id="PIRSR605502-1"/>
    </source>
</evidence>
<organism evidence="4 5">
    <name type="scientific">Anaerocolumna xylanovorans DSM 12503</name>
    <dbReference type="NCBI Taxonomy" id="1121345"/>
    <lineage>
        <taxon>Bacteria</taxon>
        <taxon>Bacillati</taxon>
        <taxon>Bacillota</taxon>
        <taxon>Clostridia</taxon>
        <taxon>Lachnospirales</taxon>
        <taxon>Lachnospiraceae</taxon>
        <taxon>Anaerocolumna</taxon>
    </lineage>
</organism>
<dbReference type="SUPFAM" id="SSF101478">
    <property type="entry name" value="ADP-ribosylglycohydrolase"/>
    <property type="match status" value="1"/>
</dbReference>
<name>A0A1M7Y291_9FIRM</name>
<dbReference type="GO" id="GO:0046872">
    <property type="term" value="F:metal ion binding"/>
    <property type="evidence" value="ECO:0007669"/>
    <property type="project" value="UniProtKB-KW"/>
</dbReference>
<keyword evidence="2 4" id="KW-0378">Hydrolase</keyword>
<keyword evidence="3" id="KW-0460">Magnesium</keyword>
<dbReference type="InterPro" id="IPR005502">
    <property type="entry name" value="Ribosyl_crysJ1"/>
</dbReference>
<feature type="binding site" evidence="3">
    <location>
        <position position="290"/>
    </location>
    <ligand>
        <name>Mg(2+)</name>
        <dbReference type="ChEBI" id="CHEBI:18420"/>
        <label>1</label>
    </ligand>
</feature>
<sequence length="334" mass="35571">MEGGPEMIKRVKGALIGVAYGDAFGMPAEMWPPEKIREKFGKIEKFLPGHPENSISAGLKRGEVTDDTINTILVIEMLAENQGRVDAKLFIQKLKKWIKESSKSQAVVGPSTAKAIELLEKGVPMEETGKMGVTNGAAMKILPIGLKAGITDGGIEEERLIKEVVKLCMPTHYTSPAISAAVAIAAGGAIAVHGERNIGNIYEYMKKMAEKGRHYGNSTGEPSITARMEMGKYFADNFSVAEALKNIYNYIGTGISSTESIPAAAALFYLAKGNPLLCAEYAANIGGDTDTIGAMACGISGAYSSDGSFGQDIISMLESVNEISFDALTDLLMQ</sequence>
<evidence type="ECO:0000256" key="2">
    <source>
        <dbReference type="ARBA" id="ARBA00022801"/>
    </source>
</evidence>
<dbReference type="InterPro" id="IPR036705">
    <property type="entry name" value="Ribosyl_crysJ1_sf"/>
</dbReference>
<dbReference type="GO" id="GO:0016787">
    <property type="term" value="F:hydrolase activity"/>
    <property type="evidence" value="ECO:0007669"/>
    <property type="project" value="UniProtKB-KW"/>
</dbReference>
<feature type="binding site" evidence="3">
    <location>
        <position position="67"/>
    </location>
    <ligand>
        <name>Mg(2+)</name>
        <dbReference type="ChEBI" id="CHEBI:18420"/>
        <label>1</label>
    </ligand>
</feature>
<protein>
    <submittedName>
        <fullName evidence="4">ADP-ribosylglycohydrolase</fullName>
    </submittedName>
</protein>
<dbReference type="Pfam" id="PF03747">
    <property type="entry name" value="ADP_ribosyl_GH"/>
    <property type="match status" value="1"/>
</dbReference>
<feature type="binding site" evidence="3">
    <location>
        <position position="66"/>
    </location>
    <ligand>
        <name>Mg(2+)</name>
        <dbReference type="ChEBI" id="CHEBI:18420"/>
        <label>1</label>
    </ligand>
</feature>
<dbReference type="AlphaFoldDB" id="A0A1M7Y291"/>
<dbReference type="OrthoDB" id="9761704at2"/>